<dbReference type="EMBL" id="LAZR01040863">
    <property type="protein sequence ID" value="KKL13417.1"/>
    <property type="molecule type" value="Genomic_DNA"/>
</dbReference>
<organism evidence="1">
    <name type="scientific">marine sediment metagenome</name>
    <dbReference type="NCBI Taxonomy" id="412755"/>
    <lineage>
        <taxon>unclassified sequences</taxon>
        <taxon>metagenomes</taxon>
        <taxon>ecological metagenomes</taxon>
    </lineage>
</organism>
<feature type="non-terminal residue" evidence="1">
    <location>
        <position position="1"/>
    </location>
</feature>
<sequence length="174" mass="18402">STKDIPVIMLTARDFSIEDGKKEELNISDCLDEDTMSSDSATMLATQQSIKAYADTKSTFTIDGTQVFNTTLTSANTFQDLDLSGQVGSNSAMVFLQITSSTVGFYAVKPKGEGNATATNHFNGGGDALGCNFAEFDGAKVAYMITTTDTSGVVQHAAGNNSTTFAIKLISYVK</sequence>
<evidence type="ECO:0000313" key="1">
    <source>
        <dbReference type="EMBL" id="KKL13417.1"/>
    </source>
</evidence>
<reference evidence="1" key="1">
    <citation type="journal article" date="2015" name="Nature">
        <title>Complex archaea that bridge the gap between prokaryotes and eukaryotes.</title>
        <authorList>
            <person name="Spang A."/>
            <person name="Saw J.H."/>
            <person name="Jorgensen S.L."/>
            <person name="Zaremba-Niedzwiedzka K."/>
            <person name="Martijn J."/>
            <person name="Lind A.E."/>
            <person name="van Eijk R."/>
            <person name="Schleper C."/>
            <person name="Guy L."/>
            <person name="Ettema T.J."/>
        </authorList>
    </citation>
    <scope>NUCLEOTIDE SEQUENCE</scope>
</reference>
<proteinExistence type="predicted"/>
<gene>
    <name evidence="1" type="ORF">LCGC14_2525980</name>
</gene>
<comment type="caution">
    <text evidence="1">The sequence shown here is derived from an EMBL/GenBank/DDBJ whole genome shotgun (WGS) entry which is preliminary data.</text>
</comment>
<accession>A0A0F9BHV4</accession>
<name>A0A0F9BHV4_9ZZZZ</name>
<protein>
    <submittedName>
        <fullName evidence="1">Uncharacterized protein</fullName>
    </submittedName>
</protein>
<dbReference type="AlphaFoldDB" id="A0A0F9BHV4"/>